<dbReference type="GO" id="GO:0005737">
    <property type="term" value="C:cytoplasm"/>
    <property type="evidence" value="ECO:0000318"/>
    <property type="project" value="GO_Central"/>
</dbReference>
<dbReference type="InterPro" id="IPR000719">
    <property type="entry name" value="Prot_kinase_dom"/>
</dbReference>
<dbReference type="Pfam" id="PF00069">
    <property type="entry name" value="Pkinase"/>
    <property type="match status" value="1"/>
</dbReference>
<dbReference type="InterPro" id="IPR050538">
    <property type="entry name" value="MAP_kinase_kinase_kinase"/>
</dbReference>
<keyword evidence="3" id="KW-0808">Transferase</keyword>
<evidence type="ECO:0000256" key="9">
    <source>
        <dbReference type="PROSITE-ProRule" id="PRU10141"/>
    </source>
</evidence>
<dbReference type="EC" id="2.7.11.25" evidence="2"/>
<comment type="similarity">
    <text evidence="1">Belongs to the protein kinase superfamily. STE Ser/Thr protein kinase family. MAP kinase kinase kinase subfamily.</text>
</comment>
<dbReference type="SMART" id="SM00220">
    <property type="entry name" value="S_TKc"/>
    <property type="match status" value="1"/>
</dbReference>
<dbReference type="InterPro" id="IPR017441">
    <property type="entry name" value="Protein_kinase_ATP_BS"/>
</dbReference>
<evidence type="ECO:0000256" key="5">
    <source>
        <dbReference type="ARBA" id="ARBA00022777"/>
    </source>
</evidence>
<dbReference type="PROSITE" id="PS00107">
    <property type="entry name" value="PROTEIN_KINASE_ATP"/>
    <property type="match status" value="1"/>
</dbReference>
<feature type="binding site" evidence="9">
    <location>
        <position position="414"/>
    </location>
    <ligand>
        <name>ATP</name>
        <dbReference type="ChEBI" id="CHEBI:30616"/>
    </ligand>
</feature>
<comment type="caution">
    <text evidence="12">The sequence shown here is derived from an EMBL/GenBank/DDBJ whole genome shotgun (WGS) entry which is preliminary data.</text>
</comment>
<feature type="region of interest" description="Disordered" evidence="10">
    <location>
        <begin position="1"/>
        <end position="38"/>
    </location>
</feature>
<reference evidence="13" key="1">
    <citation type="journal article" date="2016" name="Nature">
        <title>The genome of the seagrass Zostera marina reveals angiosperm adaptation to the sea.</title>
        <authorList>
            <person name="Olsen J.L."/>
            <person name="Rouze P."/>
            <person name="Verhelst B."/>
            <person name="Lin Y.-C."/>
            <person name="Bayer T."/>
            <person name="Collen J."/>
            <person name="Dattolo E."/>
            <person name="De Paoli E."/>
            <person name="Dittami S."/>
            <person name="Maumus F."/>
            <person name="Michel G."/>
            <person name="Kersting A."/>
            <person name="Lauritano C."/>
            <person name="Lohaus R."/>
            <person name="Toepel M."/>
            <person name="Tonon T."/>
            <person name="Vanneste K."/>
            <person name="Amirebrahimi M."/>
            <person name="Brakel J."/>
            <person name="Bostroem C."/>
            <person name="Chovatia M."/>
            <person name="Grimwood J."/>
            <person name="Jenkins J.W."/>
            <person name="Jueterbock A."/>
            <person name="Mraz A."/>
            <person name="Stam W.T."/>
            <person name="Tice H."/>
            <person name="Bornberg-Bauer E."/>
            <person name="Green P.J."/>
            <person name="Pearson G.A."/>
            <person name="Procaccini G."/>
            <person name="Duarte C.M."/>
            <person name="Schmutz J."/>
            <person name="Reusch T.B.H."/>
            <person name="Van de Peer Y."/>
        </authorList>
    </citation>
    <scope>NUCLEOTIDE SEQUENCE [LARGE SCALE GENOMIC DNA]</scope>
    <source>
        <strain evidence="13">cv. Finnish</strain>
    </source>
</reference>
<keyword evidence="6 9" id="KW-0067">ATP-binding</keyword>
<keyword evidence="4 9" id="KW-0547">Nucleotide-binding</keyword>
<dbReference type="GO" id="GO:0004709">
    <property type="term" value="F:MAP kinase kinase kinase activity"/>
    <property type="evidence" value="ECO:0000318"/>
    <property type="project" value="GO_Central"/>
</dbReference>
<evidence type="ECO:0000313" key="12">
    <source>
        <dbReference type="EMBL" id="KMZ67286.1"/>
    </source>
</evidence>
<dbReference type="InterPro" id="IPR011009">
    <property type="entry name" value="Kinase-like_dom_sf"/>
</dbReference>
<dbReference type="GO" id="GO:0005524">
    <property type="term" value="F:ATP binding"/>
    <property type="evidence" value="ECO:0007669"/>
    <property type="project" value="UniProtKB-UniRule"/>
</dbReference>
<dbReference type="EMBL" id="LFYR01000915">
    <property type="protein sequence ID" value="KMZ67286.1"/>
    <property type="molecule type" value="Genomic_DNA"/>
</dbReference>
<dbReference type="Proteomes" id="UP000036987">
    <property type="component" value="Unassembled WGS sequence"/>
</dbReference>
<feature type="compositionally biased region" description="Polar residues" evidence="10">
    <location>
        <begin position="123"/>
        <end position="153"/>
    </location>
</feature>
<dbReference type="Gene3D" id="1.10.510.10">
    <property type="entry name" value="Transferase(Phosphotransferase) domain 1"/>
    <property type="match status" value="1"/>
</dbReference>
<evidence type="ECO:0000256" key="2">
    <source>
        <dbReference type="ARBA" id="ARBA00012406"/>
    </source>
</evidence>
<dbReference type="PANTHER" id="PTHR48016">
    <property type="entry name" value="MAP KINASE KINASE KINASE SSK2-RELATED-RELATED"/>
    <property type="match status" value="1"/>
</dbReference>
<evidence type="ECO:0000256" key="10">
    <source>
        <dbReference type="SAM" id="MobiDB-lite"/>
    </source>
</evidence>
<dbReference type="FunFam" id="1.10.510.10:FF:001239">
    <property type="entry name" value="Predicted protein"/>
    <property type="match status" value="1"/>
</dbReference>
<sequence length="777" mass="86412">MPYWWGKKSLPRDEKKKKSKENSPRSQHPLISPRERKGIIRSFWNRSRSILTSSKRSSSRPVSRSTSPSSSSQFARCQSFNHTINSPIEPPSLPAPSLMDAVPRIHIRSSTVPSTICEKRGNSPLTLPIQQHSNRLSKSSFVDNGKASATSSSDGDDNHTCSQSHRSPGNGLKNGSKIAEVKTISLLHNDQTSHYMPQKTNRESVMSTNYSLNNPLSLDSPSPRYRVINNCLVGNALENPTPSPCTTSRRMLYYEEISTPTVSAGNPYTDFNVHSCCHCAINPSLHSQQNRRDPECCPISSSQITSPDPGYRIRSGNVTPKHPLSDCTTLGSPAGQTYDRMKHDLPISLTPGSSIKDLNTSMFSSPINSPSIHFSSENTTTSSHWKKGKMIGRGTFGHVYAGFNSESGEMCAMKEVVLFLDDAQSKECAKQLRQEISLLSKLQHPNIVRYYGSDMIDDKLYIYLEYVSGGSIHRILQDYGPLGENAIRNYTRQILSGLAYLHAQATVHRDIKGANILVDTSSNVKLADFGMAKHITEQSDPMSFKGSPHWIAPELIRNKNGCNLAVDIWSLGCTMLEMVTSKPPFSQCEGVSAMFKVGTTDELPIIPSDVSDDMKDFITICLRKNPSHRPTSAELLYHPLVYTIEKPMPFSYGYDAYTTMLRSPNYLHMKESTFQGSQSVSPINQDVLSNETIYTNLPRQGKQVEDLREQKDDQSVFVGQLESHGGRDDLKLNMTPNLIDVPSYFPKINDIQVRDDPIVLPEIIGFNSSPANILLNT</sequence>
<evidence type="ECO:0000256" key="3">
    <source>
        <dbReference type="ARBA" id="ARBA00022679"/>
    </source>
</evidence>
<evidence type="ECO:0000256" key="7">
    <source>
        <dbReference type="ARBA" id="ARBA00047559"/>
    </source>
</evidence>
<keyword evidence="13" id="KW-1185">Reference proteome</keyword>
<dbReference type="AlphaFoldDB" id="A0A0K9PEA5"/>
<proteinExistence type="inferred from homology"/>
<feature type="domain" description="Protein kinase" evidence="11">
    <location>
        <begin position="385"/>
        <end position="641"/>
    </location>
</feature>
<gene>
    <name evidence="12" type="ORF">ZOSMA_26G00350</name>
</gene>
<keyword evidence="5 12" id="KW-0418">Kinase</keyword>
<evidence type="ECO:0000256" key="8">
    <source>
        <dbReference type="ARBA" id="ARBA00048329"/>
    </source>
</evidence>
<dbReference type="GO" id="GO:0000165">
    <property type="term" value="P:MAPK cascade"/>
    <property type="evidence" value="ECO:0000318"/>
    <property type="project" value="GO_Central"/>
</dbReference>
<feature type="region of interest" description="Disordered" evidence="10">
    <location>
        <begin position="113"/>
        <end position="175"/>
    </location>
</feature>
<comment type="catalytic activity">
    <reaction evidence="7">
        <text>L-threonyl-[protein] + ATP = O-phospho-L-threonyl-[protein] + ADP + H(+)</text>
        <dbReference type="Rhea" id="RHEA:46608"/>
        <dbReference type="Rhea" id="RHEA-COMP:11060"/>
        <dbReference type="Rhea" id="RHEA-COMP:11605"/>
        <dbReference type="ChEBI" id="CHEBI:15378"/>
        <dbReference type="ChEBI" id="CHEBI:30013"/>
        <dbReference type="ChEBI" id="CHEBI:30616"/>
        <dbReference type="ChEBI" id="CHEBI:61977"/>
        <dbReference type="ChEBI" id="CHEBI:456216"/>
        <dbReference type="EC" id="2.7.11.25"/>
    </reaction>
</comment>
<accession>A0A0K9PEA5</accession>
<feature type="compositionally biased region" description="Basic and acidic residues" evidence="10">
    <location>
        <begin position="10"/>
        <end position="23"/>
    </location>
</feature>
<dbReference type="PROSITE" id="PS50011">
    <property type="entry name" value="PROTEIN_KINASE_DOM"/>
    <property type="match status" value="1"/>
</dbReference>
<feature type="compositionally biased region" description="Low complexity" evidence="10">
    <location>
        <begin position="51"/>
        <end position="72"/>
    </location>
</feature>
<organism evidence="12 13">
    <name type="scientific">Zostera marina</name>
    <name type="common">Eelgrass</name>
    <dbReference type="NCBI Taxonomy" id="29655"/>
    <lineage>
        <taxon>Eukaryota</taxon>
        <taxon>Viridiplantae</taxon>
        <taxon>Streptophyta</taxon>
        <taxon>Embryophyta</taxon>
        <taxon>Tracheophyta</taxon>
        <taxon>Spermatophyta</taxon>
        <taxon>Magnoliopsida</taxon>
        <taxon>Liliopsida</taxon>
        <taxon>Zosteraceae</taxon>
        <taxon>Zostera</taxon>
    </lineage>
</organism>
<protein>
    <recommendedName>
        <fullName evidence="2">mitogen-activated protein kinase kinase kinase</fullName>
        <ecNumber evidence="2">2.7.11.25</ecNumber>
    </recommendedName>
</protein>
<name>A0A0K9PEA5_ZOSMR</name>
<dbReference type="SUPFAM" id="SSF56112">
    <property type="entry name" value="Protein kinase-like (PK-like)"/>
    <property type="match status" value="1"/>
</dbReference>
<comment type="catalytic activity">
    <reaction evidence="8">
        <text>L-seryl-[protein] + ATP = O-phospho-L-seryl-[protein] + ADP + H(+)</text>
        <dbReference type="Rhea" id="RHEA:17989"/>
        <dbReference type="Rhea" id="RHEA-COMP:9863"/>
        <dbReference type="Rhea" id="RHEA-COMP:11604"/>
        <dbReference type="ChEBI" id="CHEBI:15378"/>
        <dbReference type="ChEBI" id="CHEBI:29999"/>
        <dbReference type="ChEBI" id="CHEBI:30616"/>
        <dbReference type="ChEBI" id="CHEBI:83421"/>
        <dbReference type="ChEBI" id="CHEBI:456216"/>
        <dbReference type="EC" id="2.7.11.25"/>
    </reaction>
</comment>
<evidence type="ECO:0000256" key="6">
    <source>
        <dbReference type="ARBA" id="ARBA00022840"/>
    </source>
</evidence>
<dbReference type="OrthoDB" id="266718at2759"/>
<dbReference type="PANTHER" id="PTHR48016:SF45">
    <property type="entry name" value="OS04G0559800 PROTEIN"/>
    <property type="match status" value="1"/>
</dbReference>
<evidence type="ECO:0000313" key="13">
    <source>
        <dbReference type="Proteomes" id="UP000036987"/>
    </source>
</evidence>
<evidence type="ECO:0000256" key="4">
    <source>
        <dbReference type="ARBA" id="ARBA00022741"/>
    </source>
</evidence>
<dbReference type="STRING" id="29655.A0A0K9PEA5"/>
<evidence type="ECO:0000259" key="11">
    <source>
        <dbReference type="PROSITE" id="PS50011"/>
    </source>
</evidence>
<feature type="region of interest" description="Disordered" evidence="10">
    <location>
        <begin position="51"/>
        <end position="75"/>
    </location>
</feature>
<evidence type="ECO:0000256" key="1">
    <source>
        <dbReference type="ARBA" id="ARBA00006529"/>
    </source>
</evidence>